<dbReference type="PANTHER" id="PTHR43386:SF2">
    <property type="entry name" value="OLIGOPEPTIDE TRANSPORT SYSTEM PERMEASE PROTEIN OPPC"/>
    <property type="match status" value="1"/>
</dbReference>
<dbReference type="PANTHER" id="PTHR43386">
    <property type="entry name" value="OLIGOPEPTIDE TRANSPORT SYSTEM PERMEASE PROTEIN APPC"/>
    <property type="match status" value="1"/>
</dbReference>
<dbReference type="RefSeq" id="WP_163820518.1">
    <property type="nucleotide sequence ID" value="NZ_JAAGOB010000013.1"/>
</dbReference>
<evidence type="ECO:0000256" key="7">
    <source>
        <dbReference type="ARBA" id="ARBA00022927"/>
    </source>
</evidence>
<feature type="transmembrane region" description="Helical" evidence="12">
    <location>
        <begin position="205"/>
        <end position="233"/>
    </location>
</feature>
<dbReference type="InterPro" id="IPR035906">
    <property type="entry name" value="MetI-like_sf"/>
</dbReference>
<proteinExistence type="inferred from homology"/>
<feature type="transmembrane region" description="Helical" evidence="12">
    <location>
        <begin position="375"/>
        <end position="399"/>
    </location>
</feature>
<feature type="transmembrane region" description="Helical" evidence="12">
    <location>
        <begin position="330"/>
        <end position="355"/>
    </location>
</feature>
<evidence type="ECO:0000313" key="16">
    <source>
        <dbReference type="Proteomes" id="UP000469185"/>
    </source>
</evidence>
<keyword evidence="2 12" id="KW-0813">Transport</keyword>
<evidence type="ECO:0000256" key="6">
    <source>
        <dbReference type="ARBA" id="ARBA00022856"/>
    </source>
</evidence>
<dbReference type="InterPro" id="IPR025966">
    <property type="entry name" value="OppC_N"/>
</dbReference>
<keyword evidence="9 12" id="KW-0472">Membrane</keyword>
<evidence type="ECO:0000259" key="14">
    <source>
        <dbReference type="PROSITE" id="PS50928"/>
    </source>
</evidence>
<feature type="region of interest" description="Disordered" evidence="13">
    <location>
        <begin position="1"/>
        <end position="45"/>
    </location>
</feature>
<gene>
    <name evidence="15" type="ORF">G1H11_20800</name>
</gene>
<dbReference type="CDD" id="cd06261">
    <property type="entry name" value="TM_PBP2"/>
    <property type="match status" value="1"/>
</dbReference>
<comment type="caution">
    <text evidence="15">The sequence shown here is derived from an EMBL/GenBank/DDBJ whole genome shotgun (WGS) entry which is preliminary data.</text>
</comment>
<feature type="compositionally biased region" description="Polar residues" evidence="13">
    <location>
        <begin position="1"/>
        <end position="11"/>
    </location>
</feature>
<protein>
    <recommendedName>
        <fullName evidence="11">Oligopeptide transport system permease protein OppC</fullName>
    </recommendedName>
</protein>
<dbReference type="GO" id="GO:0015833">
    <property type="term" value="P:peptide transport"/>
    <property type="evidence" value="ECO:0007669"/>
    <property type="project" value="UniProtKB-KW"/>
</dbReference>
<dbReference type="InterPro" id="IPR050366">
    <property type="entry name" value="BP-dependent_transpt_permease"/>
</dbReference>
<name>A0A6N9YRY3_9ACTN</name>
<evidence type="ECO:0000256" key="2">
    <source>
        <dbReference type="ARBA" id="ARBA00022448"/>
    </source>
</evidence>
<dbReference type="GO" id="GO:0055085">
    <property type="term" value="P:transmembrane transport"/>
    <property type="evidence" value="ECO:0007669"/>
    <property type="project" value="InterPro"/>
</dbReference>
<dbReference type="PROSITE" id="PS50928">
    <property type="entry name" value="ABC_TM1"/>
    <property type="match status" value="1"/>
</dbReference>
<sequence length="412" mass="45244">MTHIEPSSQTDPLAETTPLGAAPPASSPVGSPTGPGKGIAEAGNAGSGGNLYTASQWRLMWWRFRKHKLAMASGIFILLVYVLLVFAEFIAPYHSSDHNAAYQHAPPQRLHLFEETPDGSRFNPHVKGLEYETDEETWRRSFSPDEEQVYPVRFFVRGHEYELFGLFTTDIHLFGTTDPEAPMYLLGADRLGRDVLSRVIYGTRISMSIGLIGVVMALVLGVILGGISGYFGGWIDSAIQRVIEFLRSIPEIPLWMALTAALPRSWSQVQVYFAITVILSIVGWTTLARVVRGRFFSLREEDFVTAAVLDGASRPRIIFRHMLPSFTSHIVAAVTLAIPAMILAETALSFLGLGLTEPTVSWGVLLREAQNIPSIAHTPWVLIVPATAVVSTVLALNFLGDGLRDAADPYNK</sequence>
<evidence type="ECO:0000256" key="5">
    <source>
        <dbReference type="ARBA" id="ARBA00022692"/>
    </source>
</evidence>
<dbReference type="EMBL" id="JAAGOB010000013">
    <property type="protein sequence ID" value="NED97742.1"/>
    <property type="molecule type" value="Genomic_DNA"/>
</dbReference>
<feature type="transmembrane region" description="Helical" evidence="12">
    <location>
        <begin position="269"/>
        <end position="291"/>
    </location>
</feature>
<feature type="compositionally biased region" description="Low complexity" evidence="13">
    <location>
        <begin position="16"/>
        <end position="34"/>
    </location>
</feature>
<dbReference type="GO" id="GO:0005886">
    <property type="term" value="C:plasma membrane"/>
    <property type="evidence" value="ECO:0007669"/>
    <property type="project" value="UniProtKB-SubCell"/>
</dbReference>
<feature type="transmembrane region" description="Helical" evidence="12">
    <location>
        <begin position="69"/>
        <end position="91"/>
    </location>
</feature>
<feature type="domain" description="ABC transmembrane type-1" evidence="14">
    <location>
        <begin position="203"/>
        <end position="400"/>
    </location>
</feature>
<keyword evidence="7" id="KW-0653">Protein transport</keyword>
<keyword evidence="6" id="KW-0571">Peptide transport</keyword>
<evidence type="ECO:0000256" key="8">
    <source>
        <dbReference type="ARBA" id="ARBA00022989"/>
    </source>
</evidence>
<evidence type="ECO:0000313" key="15">
    <source>
        <dbReference type="EMBL" id="NED97742.1"/>
    </source>
</evidence>
<dbReference type="SUPFAM" id="SSF161098">
    <property type="entry name" value="MetI-like"/>
    <property type="match status" value="1"/>
</dbReference>
<evidence type="ECO:0000256" key="4">
    <source>
        <dbReference type="ARBA" id="ARBA00022519"/>
    </source>
</evidence>
<evidence type="ECO:0000256" key="11">
    <source>
        <dbReference type="ARBA" id="ARBA00072251"/>
    </source>
</evidence>
<evidence type="ECO:0000256" key="1">
    <source>
        <dbReference type="ARBA" id="ARBA00004429"/>
    </source>
</evidence>
<evidence type="ECO:0000256" key="13">
    <source>
        <dbReference type="SAM" id="MobiDB-lite"/>
    </source>
</evidence>
<dbReference type="Pfam" id="PF00528">
    <property type="entry name" value="BPD_transp_1"/>
    <property type="match status" value="1"/>
</dbReference>
<keyword evidence="5 12" id="KW-0812">Transmembrane</keyword>
<dbReference type="Gene3D" id="1.10.3720.10">
    <property type="entry name" value="MetI-like"/>
    <property type="match status" value="1"/>
</dbReference>
<keyword evidence="16" id="KW-1185">Reference proteome</keyword>
<evidence type="ECO:0000256" key="9">
    <source>
        <dbReference type="ARBA" id="ARBA00023136"/>
    </source>
</evidence>
<dbReference type="InterPro" id="IPR000515">
    <property type="entry name" value="MetI-like"/>
</dbReference>
<organism evidence="15 16">
    <name type="scientific">Phytoactinopolyspora alkaliphila</name>
    <dbReference type="NCBI Taxonomy" id="1783498"/>
    <lineage>
        <taxon>Bacteria</taxon>
        <taxon>Bacillati</taxon>
        <taxon>Actinomycetota</taxon>
        <taxon>Actinomycetes</taxon>
        <taxon>Jiangellales</taxon>
        <taxon>Jiangellaceae</taxon>
        <taxon>Phytoactinopolyspora</taxon>
    </lineage>
</organism>
<dbReference type="GO" id="GO:0015031">
    <property type="term" value="P:protein transport"/>
    <property type="evidence" value="ECO:0007669"/>
    <property type="project" value="UniProtKB-KW"/>
</dbReference>
<keyword evidence="8 12" id="KW-1133">Transmembrane helix</keyword>
<dbReference type="Proteomes" id="UP000469185">
    <property type="component" value="Unassembled WGS sequence"/>
</dbReference>
<comment type="subcellular location">
    <subcellularLocation>
        <location evidence="1">Cell inner membrane</location>
        <topology evidence="1">Multi-pass membrane protein</topology>
    </subcellularLocation>
    <subcellularLocation>
        <location evidence="12">Cell membrane</location>
        <topology evidence="12">Multi-pass membrane protein</topology>
    </subcellularLocation>
</comment>
<reference evidence="15 16" key="1">
    <citation type="submission" date="2020-02" db="EMBL/GenBank/DDBJ databases">
        <authorList>
            <person name="Li X.-J."/>
            <person name="Feng X.-M."/>
        </authorList>
    </citation>
    <scope>NUCLEOTIDE SEQUENCE [LARGE SCALE GENOMIC DNA]</scope>
    <source>
        <strain evidence="15 16">CGMCC 4.7225</strain>
    </source>
</reference>
<dbReference type="AlphaFoldDB" id="A0A6N9YRY3"/>
<evidence type="ECO:0000256" key="10">
    <source>
        <dbReference type="ARBA" id="ARBA00024202"/>
    </source>
</evidence>
<comment type="similarity">
    <text evidence="10">Belongs to the binding-protein-dependent transport system permease family. OppBC subfamily.</text>
</comment>
<evidence type="ECO:0000256" key="12">
    <source>
        <dbReference type="RuleBase" id="RU363032"/>
    </source>
</evidence>
<keyword evidence="3" id="KW-1003">Cell membrane</keyword>
<accession>A0A6N9YRY3</accession>
<evidence type="ECO:0000256" key="3">
    <source>
        <dbReference type="ARBA" id="ARBA00022475"/>
    </source>
</evidence>
<dbReference type="Pfam" id="PF12911">
    <property type="entry name" value="OppC_N"/>
    <property type="match status" value="1"/>
</dbReference>
<keyword evidence="4" id="KW-0997">Cell inner membrane</keyword>